<proteinExistence type="predicted"/>
<organism evidence="1 2">
    <name type="scientific">Porphyromonas loveana</name>
    <dbReference type="NCBI Taxonomy" id="1884669"/>
    <lineage>
        <taxon>Bacteria</taxon>
        <taxon>Pseudomonadati</taxon>
        <taxon>Bacteroidota</taxon>
        <taxon>Bacteroidia</taxon>
        <taxon>Bacteroidales</taxon>
        <taxon>Porphyromonadaceae</taxon>
        <taxon>Porphyromonas</taxon>
    </lineage>
</organism>
<dbReference type="NCBIfam" id="TIGR04183">
    <property type="entry name" value="Por_Secre_tail"/>
    <property type="match status" value="1"/>
</dbReference>
<dbReference type="AlphaFoldDB" id="A0A2U1FHF9"/>
<evidence type="ECO:0000313" key="1">
    <source>
        <dbReference type="EMBL" id="PVZ11624.1"/>
    </source>
</evidence>
<sequence>MCALCTMLPDLVLAQNATQASSHHQLGSEINYPVNHVSPNGRYMGGWLSGVTNIYDTEANQTVITLGNSDTPVYLVAINEDGSFWASRVTTSGIKYGLYKDGEWTDLPKPDGFEGGWLRHVTADGKYAVNSYTNMLPDFTLISDAFLYERQEDGTYQYRKLVKPQHDCWTESEVFHVDPMAVSQDGSVVLGHMVDGLSKFVFPIVWKRNAQDEYEYQIKGEALCFNLDLPSPGNPPVQEEIVTAEEGTPEYNQQMAQYEAAVQEWNTLASAFFTGQAINGYPIMDNHGKVIGANLFTGDPNKGSQPLLLSVEDDSYTLVEYFMTKTYLVADNGTAFLVNEFIDGINHNVVYTPGVAEPVAFDKWLKAEYGLTLEPMYSDGLRVTVGNPALSYDGKTLAFTLKTPSNQYKNHYYRLDKTLNTPTSVETPLQNNVFRVYTNGKMLYINEDRPCDVRIIDMNGKSPVQATAVANSLNLEHLNTGVYIAAVTREGKTEFFKIVLTH</sequence>
<evidence type="ECO:0000313" key="2">
    <source>
        <dbReference type="Proteomes" id="UP000245462"/>
    </source>
</evidence>
<dbReference type="InterPro" id="IPR026444">
    <property type="entry name" value="Secre_tail"/>
</dbReference>
<dbReference type="SUPFAM" id="SSF82171">
    <property type="entry name" value="DPP6 N-terminal domain-like"/>
    <property type="match status" value="1"/>
</dbReference>
<accession>A0A2U1FHF9</accession>
<reference evidence="1 2" key="1">
    <citation type="submission" date="2018-04" db="EMBL/GenBank/DDBJ databases">
        <title>Genomic Encyclopedia of Type Strains, Phase IV (KMG-IV): sequencing the most valuable type-strain genomes for metagenomic binning, comparative biology and taxonomic classification.</title>
        <authorList>
            <person name="Goeker M."/>
        </authorList>
    </citation>
    <scope>NUCLEOTIDE SEQUENCE [LARGE SCALE GENOMIC DNA]</scope>
    <source>
        <strain evidence="1 2">DSM 28520</strain>
    </source>
</reference>
<dbReference type="Proteomes" id="UP000245462">
    <property type="component" value="Unassembled WGS sequence"/>
</dbReference>
<name>A0A2U1FHF9_9PORP</name>
<protein>
    <submittedName>
        <fullName evidence="1">Putative secreted protein (Por secretion system target)</fullName>
    </submittedName>
</protein>
<comment type="caution">
    <text evidence="1">The sequence shown here is derived from an EMBL/GenBank/DDBJ whole genome shotgun (WGS) entry which is preliminary data.</text>
</comment>
<keyword evidence="2" id="KW-1185">Reference proteome</keyword>
<dbReference type="EMBL" id="QEKY01000006">
    <property type="protein sequence ID" value="PVZ11624.1"/>
    <property type="molecule type" value="Genomic_DNA"/>
</dbReference>
<gene>
    <name evidence="1" type="ORF">C7382_10686</name>
</gene>